<keyword evidence="4" id="KW-0472">Membrane</keyword>
<dbReference type="EC" id="2.4.1.-" evidence="6"/>
<dbReference type="PANTHER" id="PTHR43630">
    <property type="entry name" value="POLY-BETA-1,6-N-ACETYL-D-GLUCOSAMINE SYNTHASE"/>
    <property type="match status" value="1"/>
</dbReference>
<evidence type="ECO:0000313" key="6">
    <source>
        <dbReference type="EMBL" id="QDT03405.1"/>
    </source>
</evidence>
<keyword evidence="2 6" id="KW-0328">Glycosyltransferase</keyword>
<dbReference type="InterPro" id="IPR001173">
    <property type="entry name" value="Glyco_trans_2-like"/>
</dbReference>
<keyword evidence="3 6" id="KW-0808">Transferase</keyword>
<dbReference type="Proteomes" id="UP000318538">
    <property type="component" value="Chromosome"/>
</dbReference>
<sequence>MNQFVGASLAVGSIAILVYTYVGYPLLLACKVAWRSRPLHFTQPPGQSIAIVISARNEAANLGRRLDELTRLISRQSGRCEVIVVSDGSTDDTAKIANSYQSKGVRTIQWNQNRGKAAAISAGVASTQCPIVAFADARQRWSDPTLNAFLEAFRDPTVGGVSGELVLEASPGVLAGVGAYWKYEKWIRKTESRLGSQMGVTGAIAAVRRECFRPIPDGTILDDVYWPMQVVLQGKRVVYRQDAQAFDRLPSDVHGEFRRKVRTLAGNFQLVARCPRLLVPFANPAWGMFMSHKMLRLACPWAIIAVPIGCLLAGGPLFHTILAAEVLFLIVGALGLANSLVRTSKLASAVGSFVMLNAAAWVAFWCWSLRLTDRLWSSSAYTGDANQTAMTEASATSPGP</sequence>
<comment type="similarity">
    <text evidence="1">Belongs to the glycosyltransferase 2 family.</text>
</comment>
<dbReference type="EMBL" id="CP036525">
    <property type="protein sequence ID" value="QDT03405.1"/>
    <property type="molecule type" value="Genomic_DNA"/>
</dbReference>
<dbReference type="InterPro" id="IPR029044">
    <property type="entry name" value="Nucleotide-diphossugar_trans"/>
</dbReference>
<keyword evidence="7" id="KW-1185">Reference proteome</keyword>
<evidence type="ECO:0000256" key="1">
    <source>
        <dbReference type="ARBA" id="ARBA00006739"/>
    </source>
</evidence>
<organism evidence="6 7">
    <name type="scientific">Rubripirellula lacrimiformis</name>
    <dbReference type="NCBI Taxonomy" id="1930273"/>
    <lineage>
        <taxon>Bacteria</taxon>
        <taxon>Pseudomonadati</taxon>
        <taxon>Planctomycetota</taxon>
        <taxon>Planctomycetia</taxon>
        <taxon>Pirellulales</taxon>
        <taxon>Pirellulaceae</taxon>
        <taxon>Rubripirellula</taxon>
    </lineage>
</organism>
<gene>
    <name evidence="6" type="primary">pgaC_1</name>
    <name evidence="6" type="ORF">K227x_17870</name>
</gene>
<evidence type="ECO:0000259" key="5">
    <source>
        <dbReference type="Pfam" id="PF00535"/>
    </source>
</evidence>
<evidence type="ECO:0000256" key="2">
    <source>
        <dbReference type="ARBA" id="ARBA00022676"/>
    </source>
</evidence>
<dbReference type="SUPFAM" id="SSF53448">
    <property type="entry name" value="Nucleotide-diphospho-sugar transferases"/>
    <property type="match status" value="1"/>
</dbReference>
<dbReference type="Pfam" id="PF00535">
    <property type="entry name" value="Glycos_transf_2"/>
    <property type="match status" value="1"/>
</dbReference>
<evidence type="ECO:0000313" key="7">
    <source>
        <dbReference type="Proteomes" id="UP000318538"/>
    </source>
</evidence>
<name>A0A517N8E3_9BACT</name>
<protein>
    <submittedName>
        <fullName evidence="6">Poly-beta-1,6-N-acetyl-D-glucosamine synthase</fullName>
        <ecNumber evidence="6">2.4.1.-</ecNumber>
    </submittedName>
</protein>
<accession>A0A517N8E3</accession>
<dbReference type="CDD" id="cd06439">
    <property type="entry name" value="CESA_like_1"/>
    <property type="match status" value="1"/>
</dbReference>
<dbReference type="AlphaFoldDB" id="A0A517N8E3"/>
<keyword evidence="4" id="KW-1133">Transmembrane helix</keyword>
<dbReference type="KEGG" id="rlc:K227x_17870"/>
<feature type="transmembrane region" description="Helical" evidence="4">
    <location>
        <begin position="297"/>
        <end position="315"/>
    </location>
</feature>
<feature type="domain" description="Glycosyltransferase 2-like" evidence="5">
    <location>
        <begin position="51"/>
        <end position="212"/>
    </location>
</feature>
<feature type="transmembrane region" description="Helical" evidence="4">
    <location>
        <begin position="6"/>
        <end position="27"/>
    </location>
</feature>
<feature type="transmembrane region" description="Helical" evidence="4">
    <location>
        <begin position="353"/>
        <end position="371"/>
    </location>
</feature>
<dbReference type="PANTHER" id="PTHR43630:SF1">
    <property type="entry name" value="POLY-BETA-1,6-N-ACETYL-D-GLUCOSAMINE SYNTHASE"/>
    <property type="match status" value="1"/>
</dbReference>
<reference evidence="6 7" key="1">
    <citation type="submission" date="2019-02" db="EMBL/GenBank/DDBJ databases">
        <title>Deep-cultivation of Planctomycetes and their phenomic and genomic characterization uncovers novel biology.</title>
        <authorList>
            <person name="Wiegand S."/>
            <person name="Jogler M."/>
            <person name="Boedeker C."/>
            <person name="Pinto D."/>
            <person name="Vollmers J."/>
            <person name="Rivas-Marin E."/>
            <person name="Kohn T."/>
            <person name="Peeters S.H."/>
            <person name="Heuer A."/>
            <person name="Rast P."/>
            <person name="Oberbeckmann S."/>
            <person name="Bunk B."/>
            <person name="Jeske O."/>
            <person name="Meyerdierks A."/>
            <person name="Storesund J.E."/>
            <person name="Kallscheuer N."/>
            <person name="Luecker S."/>
            <person name="Lage O.M."/>
            <person name="Pohl T."/>
            <person name="Merkel B.J."/>
            <person name="Hornburger P."/>
            <person name="Mueller R.-W."/>
            <person name="Bruemmer F."/>
            <person name="Labrenz M."/>
            <person name="Spormann A.M."/>
            <person name="Op den Camp H."/>
            <person name="Overmann J."/>
            <person name="Amann R."/>
            <person name="Jetten M.S.M."/>
            <person name="Mascher T."/>
            <person name="Medema M.H."/>
            <person name="Devos D.P."/>
            <person name="Kaster A.-K."/>
            <person name="Ovreas L."/>
            <person name="Rohde M."/>
            <person name="Galperin M.Y."/>
            <person name="Jogler C."/>
        </authorList>
    </citation>
    <scope>NUCLEOTIDE SEQUENCE [LARGE SCALE GENOMIC DNA]</scope>
    <source>
        <strain evidence="6 7">K22_7</strain>
    </source>
</reference>
<evidence type="ECO:0000256" key="3">
    <source>
        <dbReference type="ARBA" id="ARBA00022679"/>
    </source>
</evidence>
<feature type="transmembrane region" description="Helical" evidence="4">
    <location>
        <begin position="321"/>
        <end position="341"/>
    </location>
</feature>
<keyword evidence="4" id="KW-0812">Transmembrane</keyword>
<proteinExistence type="inferred from homology"/>
<evidence type="ECO:0000256" key="4">
    <source>
        <dbReference type="SAM" id="Phobius"/>
    </source>
</evidence>
<dbReference type="GO" id="GO:0016757">
    <property type="term" value="F:glycosyltransferase activity"/>
    <property type="evidence" value="ECO:0007669"/>
    <property type="project" value="UniProtKB-KW"/>
</dbReference>
<dbReference type="Gene3D" id="3.90.550.10">
    <property type="entry name" value="Spore Coat Polysaccharide Biosynthesis Protein SpsA, Chain A"/>
    <property type="match status" value="1"/>
</dbReference>
<dbReference type="RefSeq" id="WP_218933864.1">
    <property type="nucleotide sequence ID" value="NZ_CP036525.1"/>
</dbReference>